<reference key="1">
    <citation type="submission" date="2010-11" db="EMBL/GenBank/DDBJ databases">
        <title>The complete genome of Leadbetterella byssophila DSM 17132.</title>
        <authorList>
            <consortium name="US DOE Joint Genome Institute (JGI-PGF)"/>
            <person name="Lucas S."/>
            <person name="Copeland A."/>
            <person name="Lapidus A."/>
            <person name="Glavina del Rio T."/>
            <person name="Dalin E."/>
            <person name="Tice H."/>
            <person name="Bruce D."/>
            <person name="Goodwin L."/>
            <person name="Pitluck S."/>
            <person name="Kyrpides N."/>
            <person name="Mavromatis K."/>
            <person name="Ivanova N."/>
            <person name="Teshima H."/>
            <person name="Brettin T."/>
            <person name="Detter J.C."/>
            <person name="Han C."/>
            <person name="Tapia R."/>
            <person name="Land M."/>
            <person name="Hauser L."/>
            <person name="Markowitz V."/>
            <person name="Cheng J.-F."/>
            <person name="Hugenholtz P."/>
            <person name="Woyke T."/>
            <person name="Wu D."/>
            <person name="Tindall B."/>
            <person name="Pomrenke H.G."/>
            <person name="Brambilla E."/>
            <person name="Klenk H.-P."/>
            <person name="Eisen J.A."/>
        </authorList>
    </citation>
    <scope>NUCLEOTIDE SEQUENCE [LARGE SCALE GENOMIC DNA]</scope>
    <source>
        <strain>DSM 17132</strain>
    </source>
</reference>
<dbReference type="CDD" id="cd06587">
    <property type="entry name" value="VOC"/>
    <property type="match status" value="1"/>
</dbReference>
<dbReference type="Proteomes" id="UP000007435">
    <property type="component" value="Chromosome"/>
</dbReference>
<dbReference type="InterPro" id="IPR004360">
    <property type="entry name" value="Glyas_Fos-R_dOase_dom"/>
</dbReference>
<keyword evidence="3" id="KW-1185">Reference proteome</keyword>
<dbReference type="InterPro" id="IPR029068">
    <property type="entry name" value="Glyas_Bleomycin-R_OHBP_Dase"/>
</dbReference>
<dbReference type="PANTHER" id="PTHR36437:SF2">
    <property type="entry name" value="GLYOXALASE_BLEOMYCIN RESISTANCE PROTEIN_DIOXYGENASE"/>
    <property type="match status" value="1"/>
</dbReference>
<dbReference type="OrthoDB" id="192739at2"/>
<name>E4RU01_LEAB4</name>
<evidence type="ECO:0000259" key="1">
    <source>
        <dbReference type="PROSITE" id="PS51819"/>
    </source>
</evidence>
<evidence type="ECO:0000313" key="2">
    <source>
        <dbReference type="EMBL" id="ADQ18709.1"/>
    </source>
</evidence>
<accession>E4RU01</accession>
<dbReference type="STRING" id="649349.Lbys_3047"/>
<dbReference type="PANTHER" id="PTHR36437">
    <property type="entry name" value="GLYOXALASE/BLEOMYCIN RESISTANCE PROTEIN/DIOXYGENASE"/>
    <property type="match status" value="1"/>
</dbReference>
<dbReference type="EMBL" id="CP002305">
    <property type="protein sequence ID" value="ADQ18709.1"/>
    <property type="molecule type" value="Genomic_DNA"/>
</dbReference>
<dbReference type="HOGENOM" id="CLU_046006_14_2_10"/>
<feature type="domain" description="VOC" evidence="1">
    <location>
        <begin position="5"/>
        <end position="116"/>
    </location>
</feature>
<evidence type="ECO:0000313" key="3">
    <source>
        <dbReference type="Proteomes" id="UP000007435"/>
    </source>
</evidence>
<dbReference type="InterPro" id="IPR037523">
    <property type="entry name" value="VOC_core"/>
</dbReference>
<organism evidence="2 3">
    <name type="scientific">Leadbetterella byssophila (strain DSM 17132 / JCM 16389 / KACC 11308 / NBRC 106382 / 4M15)</name>
    <dbReference type="NCBI Taxonomy" id="649349"/>
    <lineage>
        <taxon>Bacteria</taxon>
        <taxon>Pseudomonadati</taxon>
        <taxon>Bacteroidota</taxon>
        <taxon>Cytophagia</taxon>
        <taxon>Cytophagales</taxon>
        <taxon>Leadbetterellaceae</taxon>
        <taxon>Leadbetterella</taxon>
    </lineage>
</organism>
<dbReference type="KEGG" id="lby:Lbys_3047"/>
<sequence length="117" mass="13541">MKLIGIDTLIIRVTDLSQSKKWYTEKLGFEIIYETDQLLTLDTSCPVSITLWVTDEPISPNPKTSTYPIFKTDNAEETYQHFLKLNIPVGELKKEEEVCYFNFYDPDGNILEVCQVL</sequence>
<dbReference type="PROSITE" id="PS51819">
    <property type="entry name" value="VOC"/>
    <property type="match status" value="1"/>
</dbReference>
<dbReference type="eggNOG" id="COG0346">
    <property type="taxonomic scope" value="Bacteria"/>
</dbReference>
<protein>
    <submittedName>
        <fullName evidence="2">Glyoxalase/bleomycin resistance protein/dioxygenase</fullName>
    </submittedName>
</protein>
<dbReference type="RefSeq" id="WP_013409741.1">
    <property type="nucleotide sequence ID" value="NC_014655.1"/>
</dbReference>
<gene>
    <name evidence="2" type="ordered locus">Lbys_3047</name>
</gene>
<dbReference type="AlphaFoldDB" id="E4RU01"/>
<proteinExistence type="predicted"/>
<reference evidence="2 3" key="2">
    <citation type="journal article" date="2011" name="Stand. Genomic Sci.">
        <title>Complete genome sequence of Leadbetterella byssophila type strain (4M15).</title>
        <authorList>
            <person name="Abt B."/>
            <person name="Teshima H."/>
            <person name="Lucas S."/>
            <person name="Lapidus A."/>
            <person name="Del Rio T.G."/>
            <person name="Nolan M."/>
            <person name="Tice H."/>
            <person name="Cheng J.F."/>
            <person name="Pitluck S."/>
            <person name="Liolios K."/>
            <person name="Pagani I."/>
            <person name="Ivanova N."/>
            <person name="Mavromatis K."/>
            <person name="Pati A."/>
            <person name="Tapia R."/>
            <person name="Han C."/>
            <person name="Goodwin L."/>
            <person name="Chen A."/>
            <person name="Palaniappan K."/>
            <person name="Land M."/>
            <person name="Hauser L."/>
            <person name="Chang Y.J."/>
            <person name="Jeffries C.D."/>
            <person name="Rohde M."/>
            <person name="Goker M."/>
            <person name="Tindall B.J."/>
            <person name="Detter J.C."/>
            <person name="Woyke T."/>
            <person name="Bristow J."/>
            <person name="Eisen J.A."/>
            <person name="Markowitz V."/>
            <person name="Hugenholtz P."/>
            <person name="Klenk H.P."/>
            <person name="Kyrpides N.C."/>
        </authorList>
    </citation>
    <scope>NUCLEOTIDE SEQUENCE [LARGE SCALE GENOMIC DNA]</scope>
    <source>
        <strain evidence="3">DSM 17132 / JCM 16389 / KACC 11308 / NBRC 106382 / 4M15</strain>
    </source>
</reference>
<dbReference type="Gene3D" id="3.10.180.10">
    <property type="entry name" value="2,3-Dihydroxybiphenyl 1,2-Dioxygenase, domain 1"/>
    <property type="match status" value="1"/>
</dbReference>
<dbReference type="Pfam" id="PF00903">
    <property type="entry name" value="Glyoxalase"/>
    <property type="match status" value="1"/>
</dbReference>
<dbReference type="SUPFAM" id="SSF54593">
    <property type="entry name" value="Glyoxalase/Bleomycin resistance protein/Dihydroxybiphenyl dioxygenase"/>
    <property type="match status" value="1"/>
</dbReference>